<dbReference type="EMBL" id="BGZK01000814">
    <property type="protein sequence ID" value="GBP61428.1"/>
    <property type="molecule type" value="Genomic_DNA"/>
</dbReference>
<protein>
    <submittedName>
        <fullName evidence="1">Uncharacterized protein</fullName>
    </submittedName>
</protein>
<reference evidence="1 2" key="1">
    <citation type="journal article" date="2019" name="Commun. Biol.">
        <title>The bagworm genome reveals a unique fibroin gene that provides high tensile strength.</title>
        <authorList>
            <person name="Kono N."/>
            <person name="Nakamura H."/>
            <person name="Ohtoshi R."/>
            <person name="Tomita M."/>
            <person name="Numata K."/>
            <person name="Arakawa K."/>
        </authorList>
    </citation>
    <scope>NUCLEOTIDE SEQUENCE [LARGE SCALE GENOMIC DNA]</scope>
</reference>
<gene>
    <name evidence="1" type="ORF">EVAR_50796_1</name>
</gene>
<proteinExistence type="predicted"/>
<name>A0A4C1XDC2_EUMVA</name>
<dbReference type="Proteomes" id="UP000299102">
    <property type="component" value="Unassembled WGS sequence"/>
</dbReference>
<organism evidence="1 2">
    <name type="scientific">Eumeta variegata</name>
    <name type="common">Bagworm moth</name>
    <name type="synonym">Eumeta japonica</name>
    <dbReference type="NCBI Taxonomy" id="151549"/>
    <lineage>
        <taxon>Eukaryota</taxon>
        <taxon>Metazoa</taxon>
        <taxon>Ecdysozoa</taxon>
        <taxon>Arthropoda</taxon>
        <taxon>Hexapoda</taxon>
        <taxon>Insecta</taxon>
        <taxon>Pterygota</taxon>
        <taxon>Neoptera</taxon>
        <taxon>Endopterygota</taxon>
        <taxon>Lepidoptera</taxon>
        <taxon>Glossata</taxon>
        <taxon>Ditrysia</taxon>
        <taxon>Tineoidea</taxon>
        <taxon>Psychidae</taxon>
        <taxon>Oiketicinae</taxon>
        <taxon>Eumeta</taxon>
    </lineage>
</organism>
<accession>A0A4C1XDC2</accession>
<evidence type="ECO:0000313" key="1">
    <source>
        <dbReference type="EMBL" id="GBP61428.1"/>
    </source>
</evidence>
<sequence>MNRQLESVCVYASHAIWKGKGCTVNQNLCACAHYILFITECRSAAQTRAPRVGRRGSREVGECHFHCDTFQTHKYLSTCVIHGIDVFLEPECTCTISTRRTPLSVGALDHDVFALHQTCGRFEKVRAMIMIKK</sequence>
<keyword evidence="2" id="KW-1185">Reference proteome</keyword>
<evidence type="ECO:0000313" key="2">
    <source>
        <dbReference type="Proteomes" id="UP000299102"/>
    </source>
</evidence>
<comment type="caution">
    <text evidence="1">The sequence shown here is derived from an EMBL/GenBank/DDBJ whole genome shotgun (WGS) entry which is preliminary data.</text>
</comment>
<dbReference type="AlphaFoldDB" id="A0A4C1XDC2"/>